<dbReference type="Gene3D" id="2.80.10.50">
    <property type="match status" value="1"/>
</dbReference>
<dbReference type="GO" id="GO:0016788">
    <property type="term" value="F:hydrolase activity, acting on ester bonds"/>
    <property type="evidence" value="ECO:0007669"/>
    <property type="project" value="UniProtKB-ARBA"/>
</dbReference>
<dbReference type="CDD" id="cd14948">
    <property type="entry name" value="BACON"/>
    <property type="match status" value="1"/>
</dbReference>
<dbReference type="InterPro" id="IPR036514">
    <property type="entry name" value="SGNH_hydro_sf"/>
</dbReference>
<dbReference type="Gene3D" id="3.40.50.1110">
    <property type="entry name" value="SGNH hydrolase"/>
    <property type="match status" value="1"/>
</dbReference>
<reference evidence="3 4" key="1">
    <citation type="submission" date="2016-10" db="EMBL/GenBank/DDBJ databases">
        <authorList>
            <person name="de Groot N.N."/>
        </authorList>
    </citation>
    <scope>NUCLEOTIDE SEQUENCE [LARGE SCALE GENOMIC DNA]</scope>
    <source>
        <strain evidence="3 4">DSM 21668</strain>
    </source>
</reference>
<dbReference type="InterPro" id="IPR024361">
    <property type="entry name" value="BACON"/>
</dbReference>
<accession>A0A1G9Y9Z6</accession>
<feature type="domain" description="Sialate O-acetylesterase" evidence="2">
    <location>
        <begin position="159"/>
        <end position="334"/>
    </location>
</feature>
<dbReference type="PROSITE" id="PS50231">
    <property type="entry name" value="RICIN_B_LECTIN"/>
    <property type="match status" value="1"/>
</dbReference>
<dbReference type="Pfam" id="PF03629">
    <property type="entry name" value="SASA"/>
    <property type="match status" value="1"/>
</dbReference>
<dbReference type="EMBL" id="FNGS01000012">
    <property type="protein sequence ID" value="SDN05253.1"/>
    <property type="molecule type" value="Genomic_DNA"/>
</dbReference>
<evidence type="ECO:0000259" key="2">
    <source>
        <dbReference type="Pfam" id="PF03629"/>
    </source>
</evidence>
<dbReference type="InterPro" id="IPR005181">
    <property type="entry name" value="SASA"/>
</dbReference>
<name>A0A1G9Y9Z6_9BACT</name>
<evidence type="ECO:0000256" key="1">
    <source>
        <dbReference type="ARBA" id="ARBA00022801"/>
    </source>
</evidence>
<dbReference type="CDD" id="cd00161">
    <property type="entry name" value="beta-trefoil_Ricin-like"/>
    <property type="match status" value="1"/>
</dbReference>
<dbReference type="InterPro" id="IPR013783">
    <property type="entry name" value="Ig-like_fold"/>
</dbReference>
<dbReference type="Proteomes" id="UP000198901">
    <property type="component" value="Unassembled WGS sequence"/>
</dbReference>
<protein>
    <submittedName>
        <fullName evidence="3">Por secretion system C-terminal sorting domain-containing protein</fullName>
    </submittedName>
</protein>
<organism evidence="3 4">
    <name type="scientific">Siphonobacter aquaeclarae</name>
    <dbReference type="NCBI Taxonomy" id="563176"/>
    <lineage>
        <taxon>Bacteria</taxon>
        <taxon>Pseudomonadati</taxon>
        <taxon>Bacteroidota</taxon>
        <taxon>Cytophagia</taxon>
        <taxon>Cytophagales</taxon>
        <taxon>Cytophagaceae</taxon>
        <taxon>Siphonobacter</taxon>
    </lineage>
</organism>
<proteinExistence type="predicted"/>
<gene>
    <name evidence="3" type="ORF">SAMN04488090_4854</name>
</gene>
<dbReference type="SUPFAM" id="SSF52266">
    <property type="entry name" value="SGNH hydrolase"/>
    <property type="match status" value="1"/>
</dbReference>
<evidence type="ECO:0000313" key="3">
    <source>
        <dbReference type="EMBL" id="SDN05253.1"/>
    </source>
</evidence>
<dbReference type="InterPro" id="IPR035992">
    <property type="entry name" value="Ricin_B-like_lectins"/>
</dbReference>
<keyword evidence="1" id="KW-0378">Hydrolase</keyword>
<sequence>MSGIKHMSLLINRIFFVFFLLTSFDSISQEINWPSTIPTGSGAQQPINKVFQRDASGKATVKFVVSAGSAVTTVKVRFKQYAITGSDGSTYSLGGSYIDPRPGSASLAGDGALNFGSSPFQGLGSNTVVTYQLDIKGGMYRMEAIINGTQKEVDFGVGEVLVIAGQSNAAGYVHDGFDKSLGYGNVKFVHFNNTKTDFEDGDPKNNDKYFPWFWCRLGTKLAQNLQVPVAFYQTAWSNSSVADWRKSAYEGQSVQFSQTGQPYKNFKSVITDVRGKVGLRGVLWQQGERDNTQNAGGVMQQTGILGYDQNLADLIVKSRSDMGWTGFAWVIAQASMNSGISDPGGIVAAQQRVIGHTDAGGTVLKDYGDPRKSARNGADTVSSRFKGPYTDEILGSARRSGGGEPTHFSTSALSGTNCGQCQAADKWFTALTQLSSYNNRNFFGNSAPALNTQVTEGPTGLSECNCGFSLLSASQVSGQMSGQFTFHSCNAFKVRWTLLDGTTEKASAELEPGGPTETFSIPASVNSGNYTLRVVPVSCTGNSSSVYEKPFSYTKPGTISWYVNVTPYPLSVPASGGTYYISVNSNTNWWMTGTPAAWSSFSNTSGSGIGTITVTVQPNTTTSSRSVTMMINADNVAAQPYTVSQAAASSGSGTCYYFELANYHYTSGVTKQAMEVNGQGVVKIQDFNTSSSSQIWRVESVGAYKKISRASDANSVLGVSGGQSNIGDQVVLQPYSGADYQLWEEEASSSVTTNCAGCVIYKHKANGNVAFGSPLGNWGDGDASASVNDIRLVSKSDAYIYGNFKWFRTQVACPGGGRVSAEEITQPESRLAVSSNPNAGEFRVRFFLAPGRKGDLGVTDLTGRVVYQRAVTGEGEQTVDVKLAPSVSGTVIVSLKTEKGVLSERVLVTR</sequence>
<dbReference type="OrthoDB" id="933315at2"/>
<dbReference type="AlphaFoldDB" id="A0A1G9Y9Z6"/>
<keyword evidence="4" id="KW-1185">Reference proteome</keyword>
<evidence type="ECO:0000313" key="4">
    <source>
        <dbReference type="Proteomes" id="UP000198901"/>
    </source>
</evidence>
<dbReference type="Gene3D" id="2.60.40.10">
    <property type="entry name" value="Immunoglobulins"/>
    <property type="match status" value="1"/>
</dbReference>
<dbReference type="SUPFAM" id="SSF50370">
    <property type="entry name" value="Ricin B-like lectins"/>
    <property type="match status" value="1"/>
</dbReference>